<accession>N1PNH1</accession>
<dbReference type="HOGENOM" id="CLU_007383_10_4_1"/>
<dbReference type="PANTHER" id="PTHR47129">
    <property type="entry name" value="QUINONE OXIDOREDUCTASE 2"/>
    <property type="match status" value="1"/>
</dbReference>
<gene>
    <name evidence="2" type="ORF">DOTSEDRAFT_130789</name>
</gene>
<feature type="domain" description="NmrA-like" evidence="1">
    <location>
        <begin position="2"/>
        <end position="246"/>
    </location>
</feature>
<dbReference type="InterPro" id="IPR036291">
    <property type="entry name" value="NAD(P)-bd_dom_sf"/>
</dbReference>
<dbReference type="OMA" id="WWSSTYE"/>
<organism evidence="2 3">
    <name type="scientific">Dothistroma septosporum (strain NZE10 / CBS 128990)</name>
    <name type="common">Red band needle blight fungus</name>
    <name type="synonym">Mycosphaerella pini</name>
    <dbReference type="NCBI Taxonomy" id="675120"/>
    <lineage>
        <taxon>Eukaryota</taxon>
        <taxon>Fungi</taxon>
        <taxon>Dikarya</taxon>
        <taxon>Ascomycota</taxon>
        <taxon>Pezizomycotina</taxon>
        <taxon>Dothideomycetes</taxon>
        <taxon>Dothideomycetidae</taxon>
        <taxon>Mycosphaerellales</taxon>
        <taxon>Mycosphaerellaceae</taxon>
        <taxon>Dothistroma</taxon>
    </lineage>
</organism>
<dbReference type="STRING" id="675120.N1PNH1"/>
<dbReference type="eggNOG" id="ENOG502S0NM">
    <property type="taxonomic scope" value="Eukaryota"/>
</dbReference>
<dbReference type="OrthoDB" id="419598at2759"/>
<dbReference type="AlphaFoldDB" id="N1PNH1"/>
<evidence type="ECO:0000313" key="2">
    <source>
        <dbReference type="EMBL" id="EME43969.1"/>
    </source>
</evidence>
<dbReference type="InterPro" id="IPR008030">
    <property type="entry name" value="NmrA-like"/>
</dbReference>
<proteinExistence type="predicted"/>
<protein>
    <recommendedName>
        <fullName evidence="1">NmrA-like domain-containing protein</fullName>
    </recommendedName>
</protein>
<keyword evidence="3" id="KW-1185">Reference proteome</keyword>
<reference evidence="2 3" key="2">
    <citation type="journal article" date="2012" name="PLoS Pathog.">
        <title>Diverse lifestyles and strategies of plant pathogenesis encoded in the genomes of eighteen Dothideomycetes fungi.</title>
        <authorList>
            <person name="Ohm R.A."/>
            <person name="Feau N."/>
            <person name="Henrissat B."/>
            <person name="Schoch C.L."/>
            <person name="Horwitz B.A."/>
            <person name="Barry K.W."/>
            <person name="Condon B.J."/>
            <person name="Copeland A.C."/>
            <person name="Dhillon B."/>
            <person name="Glaser F."/>
            <person name="Hesse C.N."/>
            <person name="Kosti I."/>
            <person name="LaButti K."/>
            <person name="Lindquist E.A."/>
            <person name="Lucas S."/>
            <person name="Salamov A.A."/>
            <person name="Bradshaw R.E."/>
            <person name="Ciuffetti L."/>
            <person name="Hamelin R.C."/>
            <person name="Kema G.H.J."/>
            <person name="Lawrence C."/>
            <person name="Scott J.A."/>
            <person name="Spatafora J.W."/>
            <person name="Turgeon B.G."/>
            <person name="de Wit P.J.G.M."/>
            <person name="Zhong S."/>
            <person name="Goodwin S.B."/>
            <person name="Grigoriev I.V."/>
        </authorList>
    </citation>
    <scope>NUCLEOTIDE SEQUENCE [LARGE SCALE GENOMIC DNA]</scope>
    <source>
        <strain evidence="3">NZE10 / CBS 128990</strain>
    </source>
</reference>
<dbReference type="Gene3D" id="3.90.25.10">
    <property type="entry name" value="UDP-galactose 4-epimerase, domain 1"/>
    <property type="match status" value="1"/>
</dbReference>
<name>N1PNH1_DOTSN</name>
<dbReference type="EMBL" id="KB446539">
    <property type="protein sequence ID" value="EME43969.1"/>
    <property type="molecule type" value="Genomic_DNA"/>
</dbReference>
<dbReference type="Proteomes" id="UP000016933">
    <property type="component" value="Unassembled WGS sequence"/>
</dbReference>
<evidence type="ECO:0000259" key="1">
    <source>
        <dbReference type="Pfam" id="PF05368"/>
    </source>
</evidence>
<sequence>MSTLAIAGASGKLGFATLTALLDHNLIPSTSIICTTSSTSGYENLSQITGVSIRHASWDDESSWETALQGCNKLLLISSARIDKDFAEAPPGQGREADHYNALRAASKVGVEHVYYTSLAFAIPSLSRVAVAHERTEDYLHQHWNGKLTVLREGLYNESWPLYLGHYDVPNDDRKDIVVAGDGKISWTSIAVLGLATALILAADGKEWDGRTVYLSQRQAYTLAEVAEMMSRVKGREVRVKVVERDEHEKYYVQERGMDELLIEWWSKTYDALRKNECEIHDPTLEDLLAAKGVKPNAMEETVREMLSG</sequence>
<dbReference type="Gene3D" id="3.40.50.720">
    <property type="entry name" value="NAD(P)-binding Rossmann-like Domain"/>
    <property type="match status" value="1"/>
</dbReference>
<reference evidence="3" key="1">
    <citation type="journal article" date="2012" name="PLoS Genet.">
        <title>The genomes of the fungal plant pathogens Cladosporium fulvum and Dothistroma septosporum reveal adaptation to different hosts and lifestyles but also signatures of common ancestry.</title>
        <authorList>
            <person name="de Wit P.J.G.M."/>
            <person name="van der Burgt A."/>
            <person name="Oekmen B."/>
            <person name="Stergiopoulos I."/>
            <person name="Abd-Elsalam K.A."/>
            <person name="Aerts A.L."/>
            <person name="Bahkali A.H."/>
            <person name="Beenen H.G."/>
            <person name="Chettri P."/>
            <person name="Cox M.P."/>
            <person name="Datema E."/>
            <person name="de Vries R.P."/>
            <person name="Dhillon B."/>
            <person name="Ganley A.R."/>
            <person name="Griffiths S.A."/>
            <person name="Guo Y."/>
            <person name="Hamelin R.C."/>
            <person name="Henrissat B."/>
            <person name="Kabir M.S."/>
            <person name="Jashni M.K."/>
            <person name="Kema G."/>
            <person name="Klaubauf S."/>
            <person name="Lapidus A."/>
            <person name="Levasseur A."/>
            <person name="Lindquist E."/>
            <person name="Mehrabi R."/>
            <person name="Ohm R.A."/>
            <person name="Owen T.J."/>
            <person name="Salamov A."/>
            <person name="Schwelm A."/>
            <person name="Schijlen E."/>
            <person name="Sun H."/>
            <person name="van den Burg H.A."/>
            <person name="van Ham R.C.H.J."/>
            <person name="Zhang S."/>
            <person name="Goodwin S.B."/>
            <person name="Grigoriev I.V."/>
            <person name="Collemare J."/>
            <person name="Bradshaw R.E."/>
        </authorList>
    </citation>
    <scope>NUCLEOTIDE SEQUENCE [LARGE SCALE GENOMIC DNA]</scope>
    <source>
        <strain evidence="3">NZE10 / CBS 128990</strain>
    </source>
</reference>
<dbReference type="Pfam" id="PF05368">
    <property type="entry name" value="NmrA"/>
    <property type="match status" value="1"/>
</dbReference>
<dbReference type="SUPFAM" id="SSF51735">
    <property type="entry name" value="NAD(P)-binding Rossmann-fold domains"/>
    <property type="match status" value="1"/>
</dbReference>
<evidence type="ECO:0000313" key="3">
    <source>
        <dbReference type="Proteomes" id="UP000016933"/>
    </source>
</evidence>
<dbReference type="InterPro" id="IPR052718">
    <property type="entry name" value="NmrA-type_oxidoreductase"/>
</dbReference>
<dbReference type="PANTHER" id="PTHR47129:SF1">
    <property type="entry name" value="NMRA-LIKE DOMAIN-CONTAINING PROTEIN"/>
    <property type="match status" value="1"/>
</dbReference>